<reference evidence="6 7" key="1">
    <citation type="journal article" date="2020" name="Nat. Commun.">
        <title>The structures of two archaeal type IV pili illuminate evolutionary relationships.</title>
        <authorList>
            <person name="Wang F."/>
            <person name="Baquero D.P."/>
            <person name="Su Z."/>
            <person name="Beltran L.C."/>
            <person name="Prangishvili D."/>
            <person name="Krupovic M."/>
            <person name="Egelman E.H."/>
        </authorList>
    </citation>
    <scope>NUCLEOTIDE SEQUENCE [LARGE SCALE GENOMIC DNA]</scope>
    <source>
        <strain evidence="6 7">2GA</strain>
    </source>
</reference>
<evidence type="ECO:0000256" key="2">
    <source>
        <dbReference type="ARBA" id="ARBA00022692"/>
    </source>
</evidence>
<dbReference type="PANTHER" id="PTHR30483:SF40">
    <property type="entry name" value="HISTIDINE KINASE"/>
    <property type="match status" value="1"/>
</dbReference>
<evidence type="ECO:0000313" key="6">
    <source>
        <dbReference type="EMBL" id="NYR16378.1"/>
    </source>
</evidence>
<dbReference type="AlphaFoldDB" id="A0A7L4PBR8"/>
<evidence type="ECO:0000259" key="5">
    <source>
        <dbReference type="Pfam" id="PF01094"/>
    </source>
</evidence>
<accession>A0A7L4PBR8</accession>
<comment type="subcellular location">
    <subcellularLocation>
        <location evidence="1">Membrane</location>
    </subcellularLocation>
</comment>
<dbReference type="PANTHER" id="PTHR30483">
    <property type="entry name" value="LEUCINE-SPECIFIC-BINDING PROTEIN"/>
    <property type="match status" value="1"/>
</dbReference>
<name>A0A7L4PBR8_9CREN</name>
<dbReference type="Gene3D" id="3.40.50.2300">
    <property type="match status" value="2"/>
</dbReference>
<evidence type="ECO:0000256" key="1">
    <source>
        <dbReference type="ARBA" id="ARBA00004370"/>
    </source>
</evidence>
<protein>
    <submittedName>
        <fullName evidence="6">ABC transporter substrate-binding protein</fullName>
    </submittedName>
</protein>
<dbReference type="OMA" id="NDWLYRI"/>
<keyword evidence="4" id="KW-0472">Membrane</keyword>
<dbReference type="SUPFAM" id="SSF53822">
    <property type="entry name" value="Periplasmic binding protein-like I"/>
    <property type="match status" value="1"/>
</dbReference>
<feature type="domain" description="Receptor ligand binding region" evidence="5">
    <location>
        <begin position="70"/>
        <end position="402"/>
    </location>
</feature>
<dbReference type="InterPro" id="IPR051010">
    <property type="entry name" value="BCAA_transport"/>
</dbReference>
<gene>
    <name evidence="6" type="ORF">HC235_10635</name>
</gene>
<evidence type="ECO:0000256" key="4">
    <source>
        <dbReference type="ARBA" id="ARBA00023136"/>
    </source>
</evidence>
<keyword evidence="3" id="KW-1133">Transmembrane helix</keyword>
<dbReference type="Pfam" id="PF01094">
    <property type="entry name" value="ANF_receptor"/>
    <property type="match status" value="1"/>
</dbReference>
<organism evidence="6 7">
    <name type="scientific">Pyrobaculum arsenaticum</name>
    <dbReference type="NCBI Taxonomy" id="121277"/>
    <lineage>
        <taxon>Archaea</taxon>
        <taxon>Thermoproteota</taxon>
        <taxon>Thermoprotei</taxon>
        <taxon>Thermoproteales</taxon>
        <taxon>Thermoproteaceae</taxon>
        <taxon>Pyrobaculum</taxon>
    </lineage>
</organism>
<dbReference type="GeneID" id="5054484"/>
<keyword evidence="7" id="KW-1185">Reference proteome</keyword>
<dbReference type="InterPro" id="IPR001828">
    <property type="entry name" value="ANF_lig-bd_rcpt"/>
</dbReference>
<dbReference type="EMBL" id="JAAVJF010000005">
    <property type="protein sequence ID" value="NYR16378.1"/>
    <property type="molecule type" value="Genomic_DNA"/>
</dbReference>
<dbReference type="RefSeq" id="WP_011901158.1">
    <property type="nucleotide sequence ID" value="NZ_JAAVJF010000005.1"/>
</dbReference>
<dbReference type="Proteomes" id="UP000554766">
    <property type="component" value="Unassembled WGS sequence"/>
</dbReference>
<evidence type="ECO:0000313" key="7">
    <source>
        <dbReference type="Proteomes" id="UP000554766"/>
    </source>
</evidence>
<comment type="caution">
    <text evidence="6">The sequence shown here is derived from an EMBL/GenBank/DDBJ whole genome shotgun (WGS) entry which is preliminary data.</text>
</comment>
<evidence type="ECO:0000256" key="3">
    <source>
        <dbReference type="ARBA" id="ARBA00022989"/>
    </source>
</evidence>
<sequence>MKNTLYIVGAVVVLIAILGILLTMGGGQQQTTTAPPSSTQTTQPTTTTKVFKLGALLPLTGGFSSYAKLAQCAAELAVDELNSEYASKGYKFELYVEDTQLDPNVAAQKLQSLYARGVRAVHAGLTSREASGEKPFADQNHIILFSAWSTSSLLALPNDWLYRIVGTDAKQIRAIGAVLKELGVKKVALVYRKDAYGEGLYLELQKEAEKRGFKLVSVAAYDPDPKAFPQTAPEAVKKISSEVKDLVGPDFALVIVSFEDDGSVVLNAIGQDPVLSKARLIGTEGMAYSPILLQEGGNVMANGKIIGTANWALATTPEYQQFAQKFRAKCGAEPITPAPQSYDIIKMLGEIMATIGTDDPDKVRATLEQWGKEGRYKGATGTVLLDENGDRANPSFILWGVTVKNGKPQYIDIGFYNYDKDTIEFTEEGKQYFYG</sequence>
<dbReference type="GO" id="GO:0016020">
    <property type="term" value="C:membrane"/>
    <property type="evidence" value="ECO:0007669"/>
    <property type="project" value="UniProtKB-SubCell"/>
</dbReference>
<keyword evidence="2" id="KW-0812">Transmembrane</keyword>
<dbReference type="InterPro" id="IPR028082">
    <property type="entry name" value="Peripla_BP_I"/>
</dbReference>
<proteinExistence type="predicted"/>